<dbReference type="Proteomes" id="UP000182126">
    <property type="component" value="Chromosome I"/>
</dbReference>
<dbReference type="PANTHER" id="PTHR34724:SF2">
    <property type="entry name" value="OS12G0596101 PROTEIN"/>
    <property type="match status" value="1"/>
</dbReference>
<dbReference type="GeneID" id="77017412"/>
<protein>
    <submittedName>
        <fullName evidence="1">Uncharacterized protein</fullName>
    </submittedName>
</protein>
<dbReference type="EMBL" id="LT629770">
    <property type="protein sequence ID" value="SDS67392.1"/>
    <property type="molecule type" value="Genomic_DNA"/>
</dbReference>
<gene>
    <name evidence="1" type="ORF">SAMN04489809_2395</name>
</gene>
<reference evidence="1 2" key="1">
    <citation type="submission" date="2016-10" db="EMBL/GenBank/DDBJ databases">
        <authorList>
            <person name="de Groot N.N."/>
        </authorList>
    </citation>
    <scope>NUCLEOTIDE SEQUENCE [LARGE SCALE GENOMIC DNA]</scope>
    <source>
        <strain evidence="1 2">DSM 15019</strain>
    </source>
</reference>
<dbReference type="RefSeq" id="WP_167627850.1">
    <property type="nucleotide sequence ID" value="NZ_CP064873.1"/>
</dbReference>
<evidence type="ECO:0000313" key="2">
    <source>
        <dbReference type="Proteomes" id="UP000182126"/>
    </source>
</evidence>
<accession>A0A1H1U4D2</accession>
<name>A0A1H1U4D2_9MICO</name>
<dbReference type="PANTHER" id="PTHR34724">
    <property type="entry name" value="OS12G0596101 PROTEIN"/>
    <property type="match status" value="1"/>
</dbReference>
<evidence type="ECO:0000313" key="1">
    <source>
        <dbReference type="EMBL" id="SDS67392.1"/>
    </source>
</evidence>
<dbReference type="AlphaFoldDB" id="A0A1H1U4D2"/>
<sequence length="54" mass="5904">MCRAVRCRTCGKTTWAGCGQHVDAVRRTVPASDWCTGHPKDEAKGGLLSRLFGR</sequence>
<proteinExistence type="predicted"/>
<organism evidence="1 2">
    <name type="scientific">Microbacterium paraoxydans</name>
    <dbReference type="NCBI Taxonomy" id="199592"/>
    <lineage>
        <taxon>Bacteria</taxon>
        <taxon>Bacillati</taxon>
        <taxon>Actinomycetota</taxon>
        <taxon>Actinomycetes</taxon>
        <taxon>Micrococcales</taxon>
        <taxon>Microbacteriaceae</taxon>
        <taxon>Microbacterium</taxon>
    </lineage>
</organism>